<sequence length="79" mass="9189">MRQIESEQDIDRLELVTKVKRQLVYLTGSATLATLIQVENTPILTIYLNRYYDTYSGILPDAEILNALKFYANNYKEVE</sequence>
<organism evidence="1 2">
    <name type="scientific">Streptomyces tamarix</name>
    <dbReference type="NCBI Taxonomy" id="3078565"/>
    <lineage>
        <taxon>Bacteria</taxon>
        <taxon>Bacillati</taxon>
        <taxon>Actinomycetota</taxon>
        <taxon>Actinomycetes</taxon>
        <taxon>Kitasatosporales</taxon>
        <taxon>Streptomycetaceae</taxon>
        <taxon>Streptomyces</taxon>
    </lineage>
</organism>
<comment type="caution">
    <text evidence="1">The sequence shown here is derived from an EMBL/GenBank/DDBJ whole genome shotgun (WGS) entry which is preliminary data.</text>
</comment>
<name>A0ABU3QKP6_9ACTN</name>
<accession>A0ABU3QKP6</accession>
<gene>
    <name evidence="1" type="ORF">RND61_14775</name>
</gene>
<dbReference type="Proteomes" id="UP001250181">
    <property type="component" value="Unassembled WGS sequence"/>
</dbReference>
<protein>
    <submittedName>
        <fullName evidence="1">Uncharacterized protein</fullName>
    </submittedName>
</protein>
<dbReference type="RefSeq" id="WP_315878401.1">
    <property type="nucleotide sequence ID" value="NZ_JAWCTQ010000016.1"/>
</dbReference>
<dbReference type="EMBL" id="JAWCTQ010000016">
    <property type="protein sequence ID" value="MDT9683327.1"/>
    <property type="molecule type" value="Genomic_DNA"/>
</dbReference>
<evidence type="ECO:0000313" key="1">
    <source>
        <dbReference type="EMBL" id="MDT9683327.1"/>
    </source>
</evidence>
<keyword evidence="2" id="KW-1185">Reference proteome</keyword>
<proteinExistence type="predicted"/>
<evidence type="ECO:0000313" key="2">
    <source>
        <dbReference type="Proteomes" id="UP001250181"/>
    </source>
</evidence>
<reference evidence="1 2" key="1">
    <citation type="submission" date="2023-09" db="EMBL/GenBank/DDBJ databases">
        <title>Streptomyces sp. nov.: A antagonism against Alternaria gaisen Producing Streptochlin, Isolated from Tamarix root soil.</title>
        <authorList>
            <person name="Chen Y."/>
        </authorList>
    </citation>
    <scope>NUCLEOTIDE SEQUENCE [LARGE SCALE GENOMIC DNA]</scope>
    <source>
        <strain evidence="1 2">TRM76323</strain>
    </source>
</reference>